<evidence type="ECO:0000313" key="2">
    <source>
        <dbReference type="Proteomes" id="UP000805649"/>
    </source>
</evidence>
<comment type="caution">
    <text evidence="1">The sequence shown here is derived from an EMBL/GenBank/DDBJ whole genome shotgun (WGS) entry which is preliminary data.</text>
</comment>
<protein>
    <submittedName>
        <fullName evidence="1">Uncharacterized protein</fullName>
    </submittedName>
</protein>
<proteinExistence type="predicted"/>
<keyword evidence="2" id="KW-1185">Reference proteome</keyword>
<dbReference type="Proteomes" id="UP000805649">
    <property type="component" value="Unassembled WGS sequence"/>
</dbReference>
<accession>A0ACC3YY95</accession>
<evidence type="ECO:0000313" key="1">
    <source>
        <dbReference type="EMBL" id="KAL0936802.1"/>
    </source>
</evidence>
<sequence length="404" mass="45298">MDPNDSDIATPLTSYPASSASRPSSVSSAPSLTAAYDDQSKPVLPGAPTSSLFEIRDTPTAGRAVFATQHIDKNTLLLRADDLTLSVLLREYRREVCGQCFTYDYGRDLSIRDQAVGFAFCSSECRAKWQKETGEVGVQAWTEVEKLVKKRSKEDNDMVDIDLPRPDAKEITQAWEDTHAQAELIRTARMAELAGNVQDKNGQQGLTENGKNIGLVTKQQRKAILKALQQPIQADVMSFCVGGIIARYNSPQRWENLLSLAIHSSPYRSTDDLRAFTRTYLHLLSILPLPLLSLTTPETLFLISSRDSHNSFGIRSLEDEGSEFFGYGCWPSASYFNHSCGPNIEKVRDGRAWEFRAGKDIEMGEEINITYLGGEERNLSRDKRMFTLKRNWGFDCGCKRCREL</sequence>
<dbReference type="EMBL" id="VUJX02000005">
    <property type="protein sequence ID" value="KAL0936802.1"/>
    <property type="molecule type" value="Genomic_DNA"/>
</dbReference>
<name>A0ACC3YY95_COLTU</name>
<reference evidence="1 2" key="1">
    <citation type="journal article" date="2020" name="Phytopathology">
        <title>Genome Sequence Resources of Colletotrichum truncatum, C. plurivorum, C. musicola, and C. sojae: Four Species Pathogenic to Soybean (Glycine max).</title>
        <authorList>
            <person name="Rogerio F."/>
            <person name="Boufleur T.R."/>
            <person name="Ciampi-Guillardi M."/>
            <person name="Sukno S.A."/>
            <person name="Thon M.R."/>
            <person name="Massola Junior N.S."/>
            <person name="Baroncelli R."/>
        </authorList>
    </citation>
    <scope>NUCLEOTIDE SEQUENCE [LARGE SCALE GENOMIC DNA]</scope>
    <source>
        <strain evidence="1 2">CMES1059</strain>
    </source>
</reference>
<gene>
    <name evidence="1" type="ORF">CTRU02_209017</name>
</gene>
<organism evidence="1 2">
    <name type="scientific">Colletotrichum truncatum</name>
    <name type="common">Anthracnose fungus</name>
    <name type="synonym">Colletotrichum capsici</name>
    <dbReference type="NCBI Taxonomy" id="5467"/>
    <lineage>
        <taxon>Eukaryota</taxon>
        <taxon>Fungi</taxon>
        <taxon>Dikarya</taxon>
        <taxon>Ascomycota</taxon>
        <taxon>Pezizomycotina</taxon>
        <taxon>Sordariomycetes</taxon>
        <taxon>Hypocreomycetidae</taxon>
        <taxon>Glomerellales</taxon>
        <taxon>Glomerellaceae</taxon>
        <taxon>Colletotrichum</taxon>
        <taxon>Colletotrichum truncatum species complex</taxon>
    </lineage>
</organism>